<reference evidence="1 2" key="1">
    <citation type="submission" date="2020-10" db="EMBL/GenBank/DDBJ databases">
        <title>Connecting structure to function with the recovery of over 1000 high-quality activated sludge metagenome-assembled genomes encoding full-length rRNA genes using long-read sequencing.</title>
        <authorList>
            <person name="Singleton C.M."/>
            <person name="Petriglieri F."/>
            <person name="Kristensen J.M."/>
            <person name="Kirkegaard R.H."/>
            <person name="Michaelsen T.Y."/>
            <person name="Andersen M.H."/>
            <person name="Karst S.M."/>
            <person name="Dueholm M.S."/>
            <person name="Nielsen P.H."/>
            <person name="Albertsen M."/>
        </authorList>
    </citation>
    <scope>NUCLEOTIDE SEQUENCE [LARGE SCALE GENOMIC DNA]</scope>
    <source>
        <strain evidence="1">Ribe_18-Q3-R11-54_MAXAC.273</strain>
    </source>
</reference>
<sequence>MQAYFTEWSFDNGPGSECGQMDMVIGSIGRLTSDQYKYIDAQVHRPKLPARTIDSTLFKTNRHN</sequence>
<protein>
    <submittedName>
        <fullName evidence="1">Uncharacterized protein</fullName>
    </submittedName>
</protein>
<dbReference type="EMBL" id="JADKGY010000006">
    <property type="protein sequence ID" value="MBK9982532.1"/>
    <property type="molecule type" value="Genomic_DNA"/>
</dbReference>
<evidence type="ECO:0000313" key="1">
    <source>
        <dbReference type="EMBL" id="MBK9982532.1"/>
    </source>
</evidence>
<dbReference type="Proteomes" id="UP000808337">
    <property type="component" value="Unassembled WGS sequence"/>
</dbReference>
<comment type="caution">
    <text evidence="1">The sequence shown here is derived from an EMBL/GenBank/DDBJ whole genome shotgun (WGS) entry which is preliminary data.</text>
</comment>
<proteinExistence type="predicted"/>
<dbReference type="AlphaFoldDB" id="A0A9D7SSZ8"/>
<gene>
    <name evidence="1" type="ORF">IPP15_08915</name>
</gene>
<evidence type="ECO:0000313" key="2">
    <source>
        <dbReference type="Proteomes" id="UP000808337"/>
    </source>
</evidence>
<accession>A0A9D7SSZ8</accession>
<organism evidence="1 2">
    <name type="scientific">Candidatus Opimibacter skivensis</name>
    <dbReference type="NCBI Taxonomy" id="2982028"/>
    <lineage>
        <taxon>Bacteria</taxon>
        <taxon>Pseudomonadati</taxon>
        <taxon>Bacteroidota</taxon>
        <taxon>Saprospiria</taxon>
        <taxon>Saprospirales</taxon>
        <taxon>Saprospiraceae</taxon>
        <taxon>Candidatus Opimibacter</taxon>
    </lineage>
</organism>
<name>A0A9D7SSZ8_9BACT</name>